<protein>
    <submittedName>
        <fullName evidence="2">Uncharacterized protein</fullName>
    </submittedName>
</protein>
<sequence>MKHEVFLEYVGDSPSGVSPDPSDPTITSLEFVLDHHGGYTFDFEFAHGVSIPVSLELFRGKDPKTTFIRLGVKSQAESSTDQAKWDAKILAQPGKSSRHS</sequence>
<gene>
    <name evidence="2" type="ORF">FHU41_000961</name>
</gene>
<keyword evidence="3" id="KW-1185">Reference proteome</keyword>
<dbReference type="Proteomes" id="UP000521748">
    <property type="component" value="Unassembled WGS sequence"/>
</dbReference>
<organism evidence="2 3">
    <name type="scientific">Psychromicrobium silvestre</name>
    <dbReference type="NCBI Taxonomy" id="1645614"/>
    <lineage>
        <taxon>Bacteria</taxon>
        <taxon>Bacillati</taxon>
        <taxon>Actinomycetota</taxon>
        <taxon>Actinomycetes</taxon>
        <taxon>Micrococcales</taxon>
        <taxon>Micrococcaceae</taxon>
        <taxon>Psychromicrobium</taxon>
    </lineage>
</organism>
<accession>A0A7Y9LSG5</accession>
<dbReference type="AlphaFoldDB" id="A0A7Y9LSG5"/>
<proteinExistence type="predicted"/>
<reference evidence="2 3" key="1">
    <citation type="submission" date="2020-07" db="EMBL/GenBank/DDBJ databases">
        <title>Sequencing the genomes of 1000 actinobacteria strains.</title>
        <authorList>
            <person name="Klenk H.-P."/>
        </authorList>
    </citation>
    <scope>NUCLEOTIDE SEQUENCE [LARGE SCALE GENOMIC DNA]</scope>
    <source>
        <strain evidence="2 3">DSM 102047</strain>
    </source>
</reference>
<evidence type="ECO:0000313" key="2">
    <source>
        <dbReference type="EMBL" id="NYE94740.1"/>
    </source>
</evidence>
<comment type="caution">
    <text evidence="2">The sequence shown here is derived from an EMBL/GenBank/DDBJ whole genome shotgun (WGS) entry which is preliminary data.</text>
</comment>
<dbReference type="RefSeq" id="WP_179388465.1">
    <property type="nucleotide sequence ID" value="NZ_JACBYQ010000001.1"/>
</dbReference>
<dbReference type="EMBL" id="JACBYQ010000001">
    <property type="protein sequence ID" value="NYE94740.1"/>
    <property type="molecule type" value="Genomic_DNA"/>
</dbReference>
<feature type="region of interest" description="Disordered" evidence="1">
    <location>
        <begin position="75"/>
        <end position="100"/>
    </location>
</feature>
<name>A0A7Y9LSG5_9MICC</name>
<evidence type="ECO:0000256" key="1">
    <source>
        <dbReference type="SAM" id="MobiDB-lite"/>
    </source>
</evidence>
<evidence type="ECO:0000313" key="3">
    <source>
        <dbReference type="Proteomes" id="UP000521748"/>
    </source>
</evidence>